<dbReference type="PANTHER" id="PTHR30126:SF40">
    <property type="entry name" value="HTH-TYPE TRANSCRIPTIONAL REGULATOR GLTR"/>
    <property type="match status" value="1"/>
</dbReference>
<dbReference type="InterPro" id="IPR036388">
    <property type="entry name" value="WH-like_DNA-bd_sf"/>
</dbReference>
<feature type="domain" description="HTH lysR-type" evidence="5">
    <location>
        <begin position="1"/>
        <end position="58"/>
    </location>
</feature>
<dbReference type="Pfam" id="PF00126">
    <property type="entry name" value="HTH_1"/>
    <property type="match status" value="1"/>
</dbReference>
<dbReference type="GO" id="GO:0003700">
    <property type="term" value="F:DNA-binding transcription factor activity"/>
    <property type="evidence" value="ECO:0007669"/>
    <property type="project" value="InterPro"/>
</dbReference>
<dbReference type="PRINTS" id="PR00039">
    <property type="entry name" value="HTHLYSR"/>
</dbReference>
<organism evidence="6 7">
    <name type="scientific">Vibrio thalassae</name>
    <dbReference type="NCBI Taxonomy" id="1243014"/>
    <lineage>
        <taxon>Bacteria</taxon>
        <taxon>Pseudomonadati</taxon>
        <taxon>Pseudomonadota</taxon>
        <taxon>Gammaproteobacteria</taxon>
        <taxon>Vibrionales</taxon>
        <taxon>Vibrionaceae</taxon>
        <taxon>Vibrio</taxon>
    </lineage>
</organism>
<accession>A0A240EM02</accession>
<reference evidence="7" key="1">
    <citation type="submission" date="2016-06" db="EMBL/GenBank/DDBJ databases">
        <authorList>
            <person name="Rodrigo-Torres L."/>
            <person name="Arahal R.D."/>
            <person name="Lucena T."/>
        </authorList>
    </citation>
    <scope>NUCLEOTIDE SEQUENCE [LARGE SCALE GENOMIC DNA]</scope>
    <source>
        <strain evidence="7">CECT8203</strain>
    </source>
</reference>
<dbReference type="RefSeq" id="WP_158296142.1">
    <property type="nucleotide sequence ID" value="NZ_JBHSII010000001.1"/>
</dbReference>
<sequence>MTIDQIKTLVAVVHHGSMRKAAKALGKSQPAVSATIHRLESSLGCALIVKGSRPVKLSSFGSRFLKRAREFDDVLGLTETFSKQNGMKKLCVCFDYGIALDEVCKVSLQIIRDNPLRSLDLFRVDTETIHQLLIKKRCDLALTQPMKFLPPHLETQDVGEREFVEIQSVVAPENQPRSMYVHNSHGQPLWDFEVMNPSNAISFNRPSDMLEAVSRFHGKGWLPKGEVQAALNCGEVRLTEQPRQSCSFHIVWQRSLAGESKLIKRIICLM</sequence>
<evidence type="ECO:0000256" key="3">
    <source>
        <dbReference type="ARBA" id="ARBA00023125"/>
    </source>
</evidence>
<dbReference type="OrthoDB" id="9067838at2"/>
<dbReference type="Proteomes" id="UP000219336">
    <property type="component" value="Unassembled WGS sequence"/>
</dbReference>
<dbReference type="GO" id="GO:0000976">
    <property type="term" value="F:transcription cis-regulatory region binding"/>
    <property type="evidence" value="ECO:0007669"/>
    <property type="project" value="TreeGrafter"/>
</dbReference>
<dbReference type="AlphaFoldDB" id="A0A240EM02"/>
<keyword evidence="7" id="KW-1185">Reference proteome</keyword>
<dbReference type="InterPro" id="IPR036390">
    <property type="entry name" value="WH_DNA-bd_sf"/>
</dbReference>
<dbReference type="Gene3D" id="1.10.10.10">
    <property type="entry name" value="Winged helix-like DNA-binding domain superfamily/Winged helix DNA-binding domain"/>
    <property type="match status" value="1"/>
</dbReference>
<gene>
    <name evidence="6" type="primary">oxyR_2</name>
    <name evidence="6" type="ORF">VTH8203_02637</name>
</gene>
<proteinExistence type="inferred from homology"/>
<keyword evidence="2" id="KW-0805">Transcription regulation</keyword>
<evidence type="ECO:0000256" key="2">
    <source>
        <dbReference type="ARBA" id="ARBA00023015"/>
    </source>
</evidence>
<evidence type="ECO:0000259" key="5">
    <source>
        <dbReference type="PROSITE" id="PS50931"/>
    </source>
</evidence>
<keyword evidence="4" id="KW-0804">Transcription</keyword>
<dbReference type="SUPFAM" id="SSF46785">
    <property type="entry name" value="Winged helix' DNA-binding domain"/>
    <property type="match status" value="1"/>
</dbReference>
<name>A0A240EM02_9VIBR</name>
<dbReference type="PROSITE" id="PS50931">
    <property type="entry name" value="HTH_LYSR"/>
    <property type="match status" value="1"/>
</dbReference>
<evidence type="ECO:0000313" key="6">
    <source>
        <dbReference type="EMBL" id="SNX49000.1"/>
    </source>
</evidence>
<keyword evidence="3" id="KW-0238">DNA-binding</keyword>
<dbReference type="PANTHER" id="PTHR30126">
    <property type="entry name" value="HTH-TYPE TRANSCRIPTIONAL REGULATOR"/>
    <property type="match status" value="1"/>
</dbReference>
<protein>
    <submittedName>
        <fullName evidence="6">Putative hydrogen peroxide-inducible genes activator</fullName>
    </submittedName>
</protein>
<dbReference type="SUPFAM" id="SSF53850">
    <property type="entry name" value="Periplasmic binding protein-like II"/>
    <property type="match status" value="1"/>
</dbReference>
<comment type="similarity">
    <text evidence="1">Belongs to the LysR transcriptional regulatory family.</text>
</comment>
<dbReference type="EMBL" id="OANU01000045">
    <property type="protein sequence ID" value="SNX49000.1"/>
    <property type="molecule type" value="Genomic_DNA"/>
</dbReference>
<evidence type="ECO:0000313" key="7">
    <source>
        <dbReference type="Proteomes" id="UP000219336"/>
    </source>
</evidence>
<evidence type="ECO:0000256" key="4">
    <source>
        <dbReference type="ARBA" id="ARBA00023163"/>
    </source>
</evidence>
<dbReference type="InterPro" id="IPR000847">
    <property type="entry name" value="LysR_HTH_N"/>
</dbReference>
<evidence type="ECO:0000256" key="1">
    <source>
        <dbReference type="ARBA" id="ARBA00009437"/>
    </source>
</evidence>